<protein>
    <submittedName>
        <fullName evidence="1">Uncharacterized protein</fullName>
    </submittedName>
</protein>
<comment type="caution">
    <text evidence="1">The sequence shown here is derived from an EMBL/GenBank/DDBJ whole genome shotgun (WGS) entry which is preliminary data.</text>
</comment>
<gene>
    <name evidence="1" type="ORF">TNCV_3875761</name>
</gene>
<accession>A0A8X6T571</accession>
<keyword evidence="2" id="KW-1185">Reference proteome</keyword>
<reference evidence="1" key="1">
    <citation type="submission" date="2020-08" db="EMBL/GenBank/DDBJ databases">
        <title>Multicomponent nature underlies the extraordinary mechanical properties of spider dragline silk.</title>
        <authorList>
            <person name="Kono N."/>
            <person name="Nakamura H."/>
            <person name="Mori M."/>
            <person name="Yoshida Y."/>
            <person name="Ohtoshi R."/>
            <person name="Malay A.D."/>
            <person name="Moran D.A.P."/>
            <person name="Tomita M."/>
            <person name="Numata K."/>
            <person name="Arakawa K."/>
        </authorList>
    </citation>
    <scope>NUCLEOTIDE SEQUENCE</scope>
</reference>
<dbReference type="EMBL" id="BMAU01021350">
    <property type="protein sequence ID" value="GFY18888.1"/>
    <property type="molecule type" value="Genomic_DNA"/>
</dbReference>
<organism evidence="1 2">
    <name type="scientific">Trichonephila clavipes</name>
    <name type="common">Golden silk orbweaver</name>
    <name type="synonym">Nephila clavipes</name>
    <dbReference type="NCBI Taxonomy" id="2585209"/>
    <lineage>
        <taxon>Eukaryota</taxon>
        <taxon>Metazoa</taxon>
        <taxon>Ecdysozoa</taxon>
        <taxon>Arthropoda</taxon>
        <taxon>Chelicerata</taxon>
        <taxon>Arachnida</taxon>
        <taxon>Araneae</taxon>
        <taxon>Araneomorphae</taxon>
        <taxon>Entelegynae</taxon>
        <taxon>Araneoidea</taxon>
        <taxon>Nephilidae</taxon>
        <taxon>Trichonephila</taxon>
    </lineage>
</organism>
<sequence>MGFVKIDSQVACRELSGVIGMSATETYEMLKLVNGSDTMPRKQAYEWHRSFRESWESVEDDGRPQSSRNL</sequence>
<name>A0A8X6T571_TRICX</name>
<dbReference type="AlphaFoldDB" id="A0A8X6T571"/>
<dbReference type="Proteomes" id="UP000887159">
    <property type="component" value="Unassembled WGS sequence"/>
</dbReference>
<evidence type="ECO:0000313" key="2">
    <source>
        <dbReference type="Proteomes" id="UP000887159"/>
    </source>
</evidence>
<evidence type="ECO:0000313" key="1">
    <source>
        <dbReference type="EMBL" id="GFY18888.1"/>
    </source>
</evidence>
<proteinExistence type="predicted"/>